<evidence type="ECO:0000259" key="5">
    <source>
        <dbReference type="Pfam" id="PF00462"/>
    </source>
</evidence>
<dbReference type="SUPFAM" id="SSF51905">
    <property type="entry name" value="FAD/NAD(P)-binding domain"/>
    <property type="match status" value="1"/>
</dbReference>
<dbReference type="Gene3D" id="3.50.50.60">
    <property type="entry name" value="FAD/NAD(P)-binding domain"/>
    <property type="match status" value="2"/>
</dbReference>
<evidence type="ECO:0000313" key="7">
    <source>
        <dbReference type="EMBL" id="UOF92024.1"/>
    </source>
</evidence>
<dbReference type="InterPro" id="IPR002109">
    <property type="entry name" value="Glutaredoxin"/>
</dbReference>
<evidence type="ECO:0000256" key="3">
    <source>
        <dbReference type="ARBA" id="ARBA00022630"/>
    </source>
</evidence>
<keyword evidence="3" id="KW-0285">Flavoprotein</keyword>
<evidence type="ECO:0000256" key="2">
    <source>
        <dbReference type="ARBA" id="ARBA00011738"/>
    </source>
</evidence>
<dbReference type="Pfam" id="PF00462">
    <property type="entry name" value="Glutaredoxin"/>
    <property type="match status" value="1"/>
</dbReference>
<dbReference type="RefSeq" id="WP_347438706.1">
    <property type="nucleotide sequence ID" value="NZ_CP089291.1"/>
</dbReference>
<dbReference type="EMBL" id="CP089291">
    <property type="protein sequence ID" value="UOF92024.1"/>
    <property type="molecule type" value="Genomic_DNA"/>
</dbReference>
<dbReference type="InterPro" id="IPR036188">
    <property type="entry name" value="FAD/NAD-bd_sf"/>
</dbReference>
<dbReference type="InterPro" id="IPR036249">
    <property type="entry name" value="Thioredoxin-like_sf"/>
</dbReference>
<name>A0ABY4CP40_9BACL</name>
<dbReference type="Gene3D" id="3.40.30.10">
    <property type="entry name" value="Glutaredoxin"/>
    <property type="match status" value="1"/>
</dbReference>
<dbReference type="PANTHER" id="PTHR48105">
    <property type="entry name" value="THIOREDOXIN REDUCTASE 1-RELATED-RELATED"/>
    <property type="match status" value="1"/>
</dbReference>
<dbReference type="Proteomes" id="UP000830167">
    <property type="component" value="Chromosome"/>
</dbReference>
<gene>
    <name evidence="7" type="ORF">LSG31_07265</name>
</gene>
<dbReference type="SUPFAM" id="SSF52833">
    <property type="entry name" value="Thioredoxin-like"/>
    <property type="match status" value="1"/>
</dbReference>
<comment type="subunit">
    <text evidence="2">Homodimer.</text>
</comment>
<dbReference type="PROSITE" id="PS51354">
    <property type="entry name" value="GLUTAREDOXIN_2"/>
    <property type="match status" value="1"/>
</dbReference>
<evidence type="ECO:0000256" key="4">
    <source>
        <dbReference type="ARBA" id="ARBA00023002"/>
    </source>
</evidence>
<protein>
    <submittedName>
        <fullName evidence="7">FAD-dependent oxidoreductase</fullName>
    </submittedName>
</protein>
<dbReference type="CDD" id="cd02976">
    <property type="entry name" value="NrdH"/>
    <property type="match status" value="1"/>
</dbReference>
<keyword evidence="8" id="KW-1185">Reference proteome</keyword>
<dbReference type="PRINTS" id="PR00368">
    <property type="entry name" value="FADPNR"/>
</dbReference>
<evidence type="ECO:0000313" key="8">
    <source>
        <dbReference type="Proteomes" id="UP000830167"/>
    </source>
</evidence>
<feature type="domain" description="Glutaredoxin" evidence="5">
    <location>
        <begin position="5"/>
        <end position="61"/>
    </location>
</feature>
<feature type="domain" description="FAD/NAD(P)-binding" evidence="6">
    <location>
        <begin position="106"/>
        <end position="391"/>
    </location>
</feature>
<organism evidence="7 8">
    <name type="scientific">Fodinisporobacter ferrooxydans</name>
    <dbReference type="NCBI Taxonomy" id="2901836"/>
    <lineage>
        <taxon>Bacteria</taxon>
        <taxon>Bacillati</taxon>
        <taxon>Bacillota</taxon>
        <taxon>Bacilli</taxon>
        <taxon>Bacillales</taxon>
        <taxon>Alicyclobacillaceae</taxon>
        <taxon>Fodinisporobacter</taxon>
    </lineage>
</organism>
<comment type="cofactor">
    <cofactor evidence="1">
        <name>FAD</name>
        <dbReference type="ChEBI" id="CHEBI:57692"/>
    </cofactor>
</comment>
<dbReference type="InterPro" id="IPR023753">
    <property type="entry name" value="FAD/NAD-binding_dom"/>
</dbReference>
<proteinExistence type="predicted"/>
<dbReference type="PRINTS" id="PR00469">
    <property type="entry name" value="PNDRDTASEII"/>
</dbReference>
<sequence length="413" mass="44951">MKKAIIYTTTGCPYCKKIKEELTAWGVEYEERNVTEQPEFFNDLHEKGIFSTPVTFIEGEVFIGYRPNKMKTYLGIDETVAKKNDPGEDTSDIFSAPSEDMFQQVYDLAIIGAGPAGASAAVYAARGRLNTIVIDKAPGAGALAITHKIANYPGVADELTGLQLVDRMRRQAKGFGATFIRSQVMSTDLAGEVKQLTTSDGRIQAKAVFIAVGARAKNKKIKGEEEFTGRGVSYCSTCDGAFFQNRVVGVSGDNEEALLEAMALAKFAKKVYFFIPSNKLQGTADIKAAESYDNIEVLWQHRVLEVTGTERFEGVLVKSSEGEKTYTLDGVFFYMAGNKPNTEFLGDEVKRDAEGYIEVDEFLKTNLVGVFAGGDARRTPVKQAVVAAADGAIAAIGADALIKHRNSLVPQYS</sequence>
<evidence type="ECO:0000259" key="6">
    <source>
        <dbReference type="Pfam" id="PF07992"/>
    </source>
</evidence>
<dbReference type="InterPro" id="IPR050097">
    <property type="entry name" value="Ferredoxin-NADP_redctase_2"/>
</dbReference>
<dbReference type="Pfam" id="PF07992">
    <property type="entry name" value="Pyr_redox_2"/>
    <property type="match status" value="1"/>
</dbReference>
<keyword evidence="4" id="KW-0560">Oxidoreductase</keyword>
<reference evidence="7" key="1">
    <citation type="submission" date="2021-12" db="EMBL/GenBank/DDBJ databases">
        <title>Alicyclobacillaceae gen. nov., sp. nov., isolated from chalcocite enrichment system.</title>
        <authorList>
            <person name="Jiang Z."/>
        </authorList>
    </citation>
    <scope>NUCLEOTIDE SEQUENCE</scope>
    <source>
        <strain evidence="7">MYW30-H2</strain>
    </source>
</reference>
<accession>A0ABY4CP40</accession>
<evidence type="ECO:0000256" key="1">
    <source>
        <dbReference type="ARBA" id="ARBA00001974"/>
    </source>
</evidence>